<keyword evidence="1" id="KW-0472">Membrane</keyword>
<keyword evidence="1" id="KW-0812">Transmembrane</keyword>
<dbReference type="OrthoDB" id="9800698at2"/>
<dbReference type="InterPro" id="IPR014562">
    <property type="entry name" value="UCP030959_TPR_rpt-cont"/>
</dbReference>
<accession>A0A2C9D7U6</accession>
<dbReference type="EMBL" id="LT960614">
    <property type="protein sequence ID" value="SON56392.1"/>
    <property type="molecule type" value="Genomic_DNA"/>
</dbReference>
<dbReference type="Proteomes" id="UP000223606">
    <property type="component" value="Chromosome 1"/>
</dbReference>
<dbReference type="Gene3D" id="1.25.40.10">
    <property type="entry name" value="Tetratricopeptide repeat domain"/>
    <property type="match status" value="1"/>
</dbReference>
<organism evidence="2 3">
    <name type="scientific">Hartmannibacter diazotrophicus</name>
    <dbReference type="NCBI Taxonomy" id="1482074"/>
    <lineage>
        <taxon>Bacteria</taxon>
        <taxon>Pseudomonadati</taxon>
        <taxon>Pseudomonadota</taxon>
        <taxon>Alphaproteobacteria</taxon>
        <taxon>Hyphomicrobiales</taxon>
        <taxon>Pleomorphomonadaceae</taxon>
        <taxon>Hartmannibacter</taxon>
    </lineage>
</organism>
<sequence length="251" mass="27687">MFPAYSSIGLSLIISIVACVHVVRTGREYYWLLLILIFQPLGAIIYSVAIVLPELFGGGRAQRAGRALSAQLDPAGAYRQAARAVDDNPSVYNRIQLATAAFDLGRYEEAERLYRESAEGIYADDPALLLGRARALIELKRPQEALELLQRLHDLGEEGRTPQAALALGRAQEALSNLDEAELAYEQAALHLPGLEGMARYAALLSARGREKDAEAVLADMNRRVKGTPSRFRREARAWRDFAASRVREPA</sequence>
<dbReference type="KEGG" id="hdi:HDIA_2851"/>
<dbReference type="AlphaFoldDB" id="A0A2C9D7U6"/>
<gene>
    <name evidence="2" type="ORF">HDIA_2851</name>
</gene>
<evidence type="ECO:0000256" key="1">
    <source>
        <dbReference type="SAM" id="Phobius"/>
    </source>
</evidence>
<evidence type="ECO:0000313" key="3">
    <source>
        <dbReference type="Proteomes" id="UP000223606"/>
    </source>
</evidence>
<proteinExistence type="predicted"/>
<dbReference type="SUPFAM" id="SSF48452">
    <property type="entry name" value="TPR-like"/>
    <property type="match status" value="1"/>
</dbReference>
<keyword evidence="3" id="KW-1185">Reference proteome</keyword>
<protein>
    <submittedName>
        <fullName evidence="2">Flp pilus assembly protein TadD, contains TPR repeats</fullName>
    </submittedName>
</protein>
<reference evidence="3" key="1">
    <citation type="submission" date="2017-09" db="EMBL/GenBank/DDBJ databases">
        <title>Genome sequence of Nannocystis excedens DSM 71.</title>
        <authorList>
            <person name="Blom J."/>
        </authorList>
    </citation>
    <scope>NUCLEOTIDE SEQUENCE [LARGE SCALE GENOMIC DNA]</scope>
    <source>
        <strain evidence="3">type strain: E19</strain>
    </source>
</reference>
<dbReference type="Pfam" id="PF14559">
    <property type="entry name" value="TPR_19"/>
    <property type="match status" value="1"/>
</dbReference>
<dbReference type="PIRSF" id="PIRSF030959">
    <property type="entry name" value="UCP030959"/>
    <property type="match status" value="1"/>
</dbReference>
<evidence type="ECO:0000313" key="2">
    <source>
        <dbReference type="EMBL" id="SON56392.1"/>
    </source>
</evidence>
<name>A0A2C9D7U6_9HYPH</name>
<dbReference type="RefSeq" id="WP_099556780.1">
    <property type="nucleotide sequence ID" value="NZ_LT960614.1"/>
</dbReference>
<feature type="transmembrane region" description="Helical" evidence="1">
    <location>
        <begin position="29"/>
        <end position="52"/>
    </location>
</feature>
<dbReference type="InterPro" id="IPR011990">
    <property type="entry name" value="TPR-like_helical_dom_sf"/>
</dbReference>
<keyword evidence="1" id="KW-1133">Transmembrane helix</keyword>